<dbReference type="Pfam" id="PF06476">
    <property type="entry name" value="DUF1090"/>
    <property type="match status" value="1"/>
</dbReference>
<comment type="caution">
    <text evidence="3">The sequence shown here is derived from an EMBL/GenBank/DDBJ whole genome shotgun (WGS) entry which is preliminary data.</text>
</comment>
<evidence type="ECO:0000313" key="4">
    <source>
        <dbReference type="Proteomes" id="UP001271640"/>
    </source>
</evidence>
<dbReference type="RefSeq" id="WP_319927644.1">
    <property type="nucleotide sequence ID" value="NZ_VCDP01000104.1"/>
</dbReference>
<organism evidence="3 4">
    <name type="scientific">Xenorhabdus littoralis</name>
    <dbReference type="NCBI Taxonomy" id="2582835"/>
    <lineage>
        <taxon>Bacteria</taxon>
        <taxon>Pseudomonadati</taxon>
        <taxon>Pseudomonadota</taxon>
        <taxon>Gammaproteobacteria</taxon>
        <taxon>Enterobacterales</taxon>
        <taxon>Morganellaceae</taxon>
        <taxon>Xenorhabdus</taxon>
    </lineage>
</organism>
<reference evidence="4" key="1">
    <citation type="journal article" date="2024" name="Toxins">
        <title>Genome Sequence Analysis of Native Xenorhabdus Strains Isolated from Entomopathogenic Nematodes in Argentina.</title>
        <authorList>
            <person name="Palma L."/>
            <person name="Frizzo L."/>
            <person name="Kaiser S."/>
            <person name="Berry C."/>
            <person name="Caballero P."/>
            <person name="Bode H.B."/>
            <person name="Del Valle E.E."/>
        </authorList>
    </citation>
    <scope>NUCLEOTIDE SEQUENCE [LARGE SCALE GENOMIC DNA]</scope>
    <source>
        <strain evidence="4">Reich</strain>
    </source>
</reference>
<dbReference type="Proteomes" id="UP001271640">
    <property type="component" value="Unassembled WGS sequence"/>
</dbReference>
<evidence type="ECO:0000256" key="2">
    <source>
        <dbReference type="SAM" id="SignalP"/>
    </source>
</evidence>
<protein>
    <submittedName>
        <fullName evidence="3">DUF1090 domain-containing protein</fullName>
    </submittedName>
</protein>
<feature type="signal peptide" evidence="2">
    <location>
        <begin position="1"/>
        <end position="21"/>
    </location>
</feature>
<evidence type="ECO:0000313" key="3">
    <source>
        <dbReference type="EMBL" id="MDX8000932.1"/>
    </source>
</evidence>
<name>A0ABU4SQK1_9GAMM</name>
<dbReference type="EMBL" id="VCDP01000104">
    <property type="protein sequence ID" value="MDX8000932.1"/>
    <property type="molecule type" value="Genomic_DNA"/>
</dbReference>
<proteinExistence type="predicted"/>
<feature type="compositionally biased region" description="Polar residues" evidence="1">
    <location>
        <begin position="73"/>
        <end position="103"/>
    </location>
</feature>
<evidence type="ECO:0000256" key="1">
    <source>
        <dbReference type="SAM" id="MobiDB-lite"/>
    </source>
</evidence>
<sequence>MKSKTVLLAVLTVFSMSVAYADQDKAGCKIKKKTLEKQLEYAQADKDERLIKGLTRTLENIKTTCDLEKRLQKQNNKSETVKNNLAGNPQPRKQASSKNQSGKPTKKAVNTGKKVQAKQK</sequence>
<accession>A0ABU4SQK1</accession>
<feature type="region of interest" description="Disordered" evidence="1">
    <location>
        <begin position="69"/>
        <end position="120"/>
    </location>
</feature>
<dbReference type="InterPro" id="IPR009468">
    <property type="entry name" value="DUF1090"/>
</dbReference>
<keyword evidence="2" id="KW-0732">Signal</keyword>
<gene>
    <name evidence="3" type="ORF">FE394_17480</name>
</gene>
<feature type="chain" id="PRO_5046315538" evidence="2">
    <location>
        <begin position="22"/>
        <end position="120"/>
    </location>
</feature>
<keyword evidence="4" id="KW-1185">Reference proteome</keyword>